<evidence type="ECO:0000256" key="9">
    <source>
        <dbReference type="ARBA" id="ARBA00022982"/>
    </source>
</evidence>
<dbReference type="PIRSF" id="PIRSF006446">
    <property type="entry name" value="Cyt_quinol_oxidase_1"/>
    <property type="match status" value="1"/>
</dbReference>
<accession>A0A134BAT3</accession>
<feature type="transmembrane region" description="Helical" evidence="13">
    <location>
        <begin position="186"/>
        <end position="210"/>
    </location>
</feature>
<evidence type="ECO:0000256" key="3">
    <source>
        <dbReference type="ARBA" id="ARBA00022448"/>
    </source>
</evidence>
<dbReference type="GO" id="GO:0020037">
    <property type="term" value="F:heme binding"/>
    <property type="evidence" value="ECO:0007669"/>
    <property type="project" value="TreeGrafter"/>
</dbReference>
<dbReference type="AlphaFoldDB" id="A0A134BAT3"/>
<evidence type="ECO:0000256" key="2">
    <source>
        <dbReference type="ARBA" id="ARBA00009819"/>
    </source>
</evidence>
<proteinExistence type="inferred from homology"/>
<dbReference type="OrthoDB" id="9807042at2"/>
<sequence>MDLESLVSWSRAQFALTAMYHWLFVPLTLGLGVIMSLAETKYYRSGDEFWKKSTKFWQKLFGINFAIGVATGIILEFQFGTNWSNYSWFVGDIFGAPLAIEGILAFFMESTFIAVMFFGWGKVSKGFHLASSWLTIIGATISAVWILVANAWMQNPQGMVFNPETMRNEMSDFWAVALSPTAIIKFLHTVTSSWTLGTFFALGICALYLLRKRNVEFARRNLKIIAPFGFVAAMLTAMTGHSSAVDVATNQPMKLAAMEAIYDTGKCTGEGCTEDGKGIGLGVIGLLNPDKQLPDDGKPSHIFNIEAPRLLSYMVAGTGTHYVPGVINILEGGYRQPDGKIAISTEEKMRRGRIAIDALNAFRAARKAGDSISAEQHRTVLMENFPYYGYGYFTSKYETVPNIPLTYYSFRVMVGLGGAFLLLFLILTWYAYKRNEKLASTRWLLWASIILTPLAWVASEAGWVVAEVGRQPWTIQNLLPVHAAISKIEASSVMITFALFFLLFTIMLVAEINIMRKAIKQGPDQH</sequence>
<evidence type="ECO:0000256" key="11">
    <source>
        <dbReference type="ARBA" id="ARBA00023004"/>
    </source>
</evidence>
<dbReference type="GO" id="GO:0009055">
    <property type="term" value="F:electron transfer activity"/>
    <property type="evidence" value="ECO:0007669"/>
    <property type="project" value="UniProtKB-UniRule"/>
</dbReference>
<keyword evidence="4 13" id="KW-1003">Cell membrane</keyword>
<feature type="transmembrane region" description="Helical" evidence="13">
    <location>
        <begin position="490"/>
        <end position="510"/>
    </location>
</feature>
<feature type="transmembrane region" description="Helical" evidence="13">
    <location>
        <begin position="99"/>
        <end position="121"/>
    </location>
</feature>
<evidence type="ECO:0000313" key="15">
    <source>
        <dbReference type="Proteomes" id="UP000070224"/>
    </source>
</evidence>
<dbReference type="GO" id="GO:0016682">
    <property type="term" value="F:oxidoreductase activity, acting on diphenols and related substances as donors, oxygen as acceptor"/>
    <property type="evidence" value="ECO:0007669"/>
    <property type="project" value="TreeGrafter"/>
</dbReference>
<dbReference type="RefSeq" id="WP_060935124.1">
    <property type="nucleotide sequence ID" value="NZ_KQ960432.1"/>
</dbReference>
<feature type="transmembrane region" description="Helical" evidence="13">
    <location>
        <begin position="133"/>
        <end position="153"/>
    </location>
</feature>
<keyword evidence="7 13" id="KW-0812">Transmembrane</keyword>
<dbReference type="PANTHER" id="PTHR30365:SF0">
    <property type="entry name" value="CYTOCHROME BD-I UBIQUINOL OXIDASE SUBUNIT 1"/>
    <property type="match status" value="1"/>
</dbReference>
<evidence type="ECO:0000256" key="6">
    <source>
        <dbReference type="ARBA" id="ARBA00022617"/>
    </source>
</evidence>
<feature type="transmembrane region" description="Helical" evidence="13">
    <location>
        <begin position="444"/>
        <end position="466"/>
    </location>
</feature>
<dbReference type="Pfam" id="PF01654">
    <property type="entry name" value="Cyt_bd_oxida_I"/>
    <property type="match status" value="1"/>
</dbReference>
<evidence type="ECO:0000313" key="14">
    <source>
        <dbReference type="EMBL" id="KXB77026.1"/>
    </source>
</evidence>
<comment type="similarity">
    <text evidence="2 13">Belongs to the cytochrome ubiquinol oxidase subunit 1 family.</text>
</comment>
<keyword evidence="10 13" id="KW-1133">Transmembrane helix</keyword>
<keyword evidence="6 13" id="KW-0349">Heme</keyword>
<keyword evidence="3 13" id="KW-0813">Transport</keyword>
<keyword evidence="5" id="KW-0997">Cell inner membrane</keyword>
<reference evidence="15" key="1">
    <citation type="submission" date="2016-01" db="EMBL/GenBank/DDBJ databases">
        <authorList>
            <person name="Mitreva M."/>
            <person name="Pepin K.H."/>
            <person name="Mihindukulasuriya K.A."/>
            <person name="Fulton R."/>
            <person name="Fronick C."/>
            <person name="O'Laughlin M."/>
            <person name="Miner T."/>
            <person name="Herter B."/>
            <person name="Rosa B.A."/>
            <person name="Cordes M."/>
            <person name="Tomlinson C."/>
            <person name="Wollam A."/>
            <person name="Palsikar V.B."/>
            <person name="Mardis E.R."/>
            <person name="Wilson R.K."/>
        </authorList>
    </citation>
    <scope>NUCLEOTIDE SEQUENCE [LARGE SCALE GENOMIC DNA]</scope>
    <source>
        <strain evidence="15">KA00683</strain>
    </source>
</reference>
<organism evidence="14 15">
    <name type="scientific">Porphyromonas somerae</name>
    <dbReference type="NCBI Taxonomy" id="322095"/>
    <lineage>
        <taxon>Bacteria</taxon>
        <taxon>Pseudomonadati</taxon>
        <taxon>Bacteroidota</taxon>
        <taxon>Bacteroidia</taxon>
        <taxon>Bacteroidales</taxon>
        <taxon>Porphyromonadaceae</taxon>
        <taxon>Porphyromonas</taxon>
    </lineage>
</organism>
<evidence type="ECO:0000256" key="7">
    <source>
        <dbReference type="ARBA" id="ARBA00022692"/>
    </source>
</evidence>
<dbReference type="Proteomes" id="UP000070224">
    <property type="component" value="Unassembled WGS sequence"/>
</dbReference>
<feature type="transmembrane region" description="Helical" evidence="13">
    <location>
        <begin position="408"/>
        <end position="432"/>
    </location>
</feature>
<comment type="caution">
    <text evidence="14">The sequence shown here is derived from an EMBL/GenBank/DDBJ whole genome shotgun (WGS) entry which is preliminary data.</text>
</comment>
<dbReference type="InterPro" id="IPR002585">
    <property type="entry name" value="Cyt-d_ubiquinol_oxidase_su_1"/>
</dbReference>
<keyword evidence="12 13" id="KW-0472">Membrane</keyword>
<keyword evidence="9 13" id="KW-0249">Electron transport</keyword>
<dbReference type="STRING" id="322095.HMPREF3185_00682"/>
<evidence type="ECO:0000256" key="5">
    <source>
        <dbReference type="ARBA" id="ARBA00022519"/>
    </source>
</evidence>
<feature type="transmembrane region" description="Helical" evidence="13">
    <location>
        <begin position="222"/>
        <end position="240"/>
    </location>
</feature>
<dbReference type="GO" id="GO:0005886">
    <property type="term" value="C:plasma membrane"/>
    <property type="evidence" value="ECO:0007669"/>
    <property type="project" value="UniProtKB-SubCell"/>
</dbReference>
<feature type="transmembrane region" description="Helical" evidence="13">
    <location>
        <begin position="20"/>
        <end position="39"/>
    </location>
</feature>
<evidence type="ECO:0000256" key="8">
    <source>
        <dbReference type="ARBA" id="ARBA00022723"/>
    </source>
</evidence>
<dbReference type="PATRIC" id="fig|322095.3.peg.675"/>
<feature type="transmembrane region" description="Helical" evidence="13">
    <location>
        <begin position="60"/>
        <end position="79"/>
    </location>
</feature>
<dbReference type="PANTHER" id="PTHR30365">
    <property type="entry name" value="CYTOCHROME D UBIQUINOL OXIDASE"/>
    <property type="match status" value="1"/>
</dbReference>
<dbReference type="GO" id="GO:0019646">
    <property type="term" value="P:aerobic electron transport chain"/>
    <property type="evidence" value="ECO:0007669"/>
    <property type="project" value="InterPro"/>
</dbReference>
<evidence type="ECO:0000256" key="12">
    <source>
        <dbReference type="ARBA" id="ARBA00023136"/>
    </source>
</evidence>
<dbReference type="EMBL" id="LSDK01000050">
    <property type="protein sequence ID" value="KXB77026.1"/>
    <property type="molecule type" value="Genomic_DNA"/>
</dbReference>
<gene>
    <name evidence="14" type="ORF">HMPREF3185_00682</name>
</gene>
<protein>
    <submittedName>
        <fullName evidence="14">Bacterial cytochrome ubiquinol oxidase</fullName>
    </submittedName>
</protein>
<keyword evidence="15" id="KW-1185">Reference proteome</keyword>
<evidence type="ECO:0000256" key="13">
    <source>
        <dbReference type="PIRNR" id="PIRNR006446"/>
    </source>
</evidence>
<evidence type="ECO:0000256" key="10">
    <source>
        <dbReference type="ARBA" id="ARBA00022989"/>
    </source>
</evidence>
<evidence type="ECO:0000256" key="1">
    <source>
        <dbReference type="ARBA" id="ARBA00004429"/>
    </source>
</evidence>
<dbReference type="GO" id="GO:0070069">
    <property type="term" value="C:cytochrome complex"/>
    <property type="evidence" value="ECO:0007669"/>
    <property type="project" value="UniProtKB-UniRule"/>
</dbReference>
<keyword evidence="8 13" id="KW-0479">Metal-binding</keyword>
<keyword evidence="11 13" id="KW-0408">Iron</keyword>
<dbReference type="GO" id="GO:0046872">
    <property type="term" value="F:metal ion binding"/>
    <property type="evidence" value="ECO:0007669"/>
    <property type="project" value="UniProtKB-UniRule"/>
</dbReference>
<name>A0A134BAT3_9PORP</name>
<comment type="subcellular location">
    <subcellularLocation>
        <location evidence="1">Cell inner membrane</location>
        <topology evidence="1">Multi-pass membrane protein</topology>
    </subcellularLocation>
</comment>
<evidence type="ECO:0000256" key="4">
    <source>
        <dbReference type="ARBA" id="ARBA00022475"/>
    </source>
</evidence>